<dbReference type="GO" id="GO:0008270">
    <property type="term" value="F:zinc ion binding"/>
    <property type="evidence" value="ECO:0007669"/>
    <property type="project" value="UniProtKB-KW"/>
</dbReference>
<dbReference type="GO" id="GO:0005739">
    <property type="term" value="C:mitochondrion"/>
    <property type="evidence" value="ECO:0007669"/>
    <property type="project" value="TreeGrafter"/>
</dbReference>
<feature type="region of interest" description="Disordered" evidence="5">
    <location>
        <begin position="1"/>
        <end position="68"/>
    </location>
</feature>
<keyword evidence="7" id="KW-1185">Reference proteome</keyword>
<dbReference type="PROSITE" id="PS50145">
    <property type="entry name" value="ZF_TRAF"/>
    <property type="match status" value="1"/>
</dbReference>
<organism evidence="7 8">
    <name type="scientific">Petromyzon marinus</name>
    <name type="common">Sea lamprey</name>
    <dbReference type="NCBI Taxonomy" id="7757"/>
    <lineage>
        <taxon>Eukaryota</taxon>
        <taxon>Metazoa</taxon>
        <taxon>Chordata</taxon>
        <taxon>Craniata</taxon>
        <taxon>Vertebrata</taxon>
        <taxon>Cyclostomata</taxon>
        <taxon>Hyperoartia</taxon>
        <taxon>Petromyzontiformes</taxon>
        <taxon>Petromyzontidae</taxon>
        <taxon>Petromyzon</taxon>
    </lineage>
</organism>
<dbReference type="InterPro" id="IPR013083">
    <property type="entry name" value="Znf_RING/FYVE/PHD"/>
</dbReference>
<feature type="compositionally biased region" description="Pro residues" evidence="5">
    <location>
        <begin position="345"/>
        <end position="356"/>
    </location>
</feature>
<dbReference type="InterPro" id="IPR001293">
    <property type="entry name" value="Znf_TRAF"/>
</dbReference>
<dbReference type="KEGG" id="pmrn:116950305"/>
<keyword evidence="2 4" id="KW-0863">Zinc-finger</keyword>
<accession>A0AAJ7TTN5</accession>
<feature type="compositionally biased region" description="Basic residues" evidence="5">
    <location>
        <begin position="1"/>
        <end position="19"/>
    </location>
</feature>
<keyword evidence="3 4" id="KW-0862">Zinc</keyword>
<feature type="domain" description="TRAF-type" evidence="6">
    <location>
        <begin position="89"/>
        <end position="154"/>
    </location>
</feature>
<dbReference type="AlphaFoldDB" id="A0AAJ7TTN5"/>
<dbReference type="Pfam" id="PF23580">
    <property type="entry name" value="Znf_XAF1_N"/>
    <property type="match status" value="1"/>
</dbReference>
<gene>
    <name evidence="8" type="primary">LOC116950305</name>
</gene>
<feature type="region of interest" description="Disordered" evidence="5">
    <location>
        <begin position="341"/>
        <end position="362"/>
    </location>
</feature>
<keyword evidence="1 4" id="KW-0479">Metal-binding</keyword>
<name>A0AAJ7TTN5_PETMA</name>
<feature type="compositionally biased region" description="Polar residues" evidence="5">
    <location>
        <begin position="440"/>
        <end position="454"/>
    </location>
</feature>
<evidence type="ECO:0000313" key="7">
    <source>
        <dbReference type="Proteomes" id="UP001318040"/>
    </source>
</evidence>
<evidence type="ECO:0000256" key="5">
    <source>
        <dbReference type="SAM" id="MobiDB-lite"/>
    </source>
</evidence>
<dbReference type="InterPro" id="IPR049439">
    <property type="entry name" value="TRAFD1-XIAF1_Znf"/>
</dbReference>
<proteinExistence type="predicted"/>
<evidence type="ECO:0000313" key="8">
    <source>
        <dbReference type="RefSeq" id="XP_032823918.1"/>
    </source>
</evidence>
<feature type="zinc finger region" description="TRAF-type" evidence="4">
    <location>
        <begin position="89"/>
        <end position="154"/>
    </location>
</feature>
<dbReference type="InterPro" id="IPR051986">
    <property type="entry name" value="Innate_Immune_Apopt_Reg"/>
</dbReference>
<dbReference type="Pfam" id="PF21366">
    <property type="entry name" value="TRAFD1-XIAF1_ZnF"/>
    <property type="match status" value="1"/>
</dbReference>
<evidence type="ECO:0000256" key="1">
    <source>
        <dbReference type="ARBA" id="ARBA00022723"/>
    </source>
</evidence>
<protein>
    <submittedName>
        <fullName evidence="8">TRAF-type zinc finger domain-containing protein 1-like</fullName>
    </submittedName>
</protein>
<dbReference type="Gene3D" id="3.30.40.10">
    <property type="entry name" value="Zinc/RING finger domain, C3HC4 (zinc finger)"/>
    <property type="match status" value="2"/>
</dbReference>
<evidence type="ECO:0000256" key="4">
    <source>
        <dbReference type="PROSITE-ProRule" id="PRU00207"/>
    </source>
</evidence>
<evidence type="ECO:0000259" key="6">
    <source>
        <dbReference type="PROSITE" id="PS50145"/>
    </source>
</evidence>
<feature type="region of interest" description="Disordered" evidence="5">
    <location>
        <begin position="433"/>
        <end position="474"/>
    </location>
</feature>
<evidence type="ECO:0000256" key="3">
    <source>
        <dbReference type="ARBA" id="ARBA00022833"/>
    </source>
</evidence>
<dbReference type="PANTHER" id="PTHR16295:SF10">
    <property type="entry name" value="EXPRESSED PROTEIN"/>
    <property type="match status" value="1"/>
</dbReference>
<dbReference type="PANTHER" id="PTHR16295">
    <property type="entry name" value="TRAF-TYPE ZINC FINGER PROTEIN-RELATED"/>
    <property type="match status" value="1"/>
</dbReference>
<sequence length="474" mass="51024">MRGGKPRRAFRRKKRRKSFRGTAGDRRRGGIRKRCRQRRTEPPLLQPPQGRIPRGGPSPAPAPGTGGADATKPCGNCRHLIAVSNLSLHETHCFRNLLVCKRCDERVPRAEMEEHVQSEHTEVRCKCGKALEKCKLEDHLVHECPRQAAVCRYCGLEQPRATTREHEDFCGARTERCDACLVYVQKQDDEVHRVTCPGHPVAPDPAGTATVTEAANAALAAAMSALHDDPEVMAEYKKYLELLDSDDDEEEGSPASGSSFASSLWETAAQLTTAALLSSMQGGGGAGGRRGGEEDTQILEDDQELLPCEFCFKPVPAHELVLHQSGCNPTVAHGRVRYLNGVPTSGPPPPPPPPPAAATAAAAQPLDEQLPCQYCYEPVTASLLQAHQDRCLKEQASAFARLCNQQPALAPNKEEPEPLDIGVAAGAATPVADEEMTEMAPSSSSADAAETSVSPEDVKEMETSAPLEDPGSAF</sequence>
<reference evidence="8" key="1">
    <citation type="submission" date="2025-08" db="UniProtKB">
        <authorList>
            <consortium name="RefSeq"/>
        </authorList>
    </citation>
    <scope>IDENTIFICATION</scope>
    <source>
        <tissue evidence="8">Sperm</tissue>
    </source>
</reference>
<dbReference type="RefSeq" id="XP_032823918.1">
    <property type="nucleotide sequence ID" value="XM_032968027.1"/>
</dbReference>
<evidence type="ECO:0000256" key="2">
    <source>
        <dbReference type="ARBA" id="ARBA00022771"/>
    </source>
</evidence>
<dbReference type="Proteomes" id="UP001318040">
    <property type="component" value="Chromosome 38"/>
</dbReference>